<dbReference type="Gramene" id="PSS35942">
    <property type="protein sequence ID" value="PSS35942"/>
    <property type="gene ID" value="CEY00_Acc00446"/>
</dbReference>
<dbReference type="AlphaFoldDB" id="A0A2R6S0Z6"/>
<feature type="domain" description="SNF2 N-terminal" evidence="3">
    <location>
        <begin position="34"/>
        <end position="167"/>
    </location>
</feature>
<gene>
    <name evidence="4" type="ORF">CEY00_Acc00446</name>
</gene>
<dbReference type="Pfam" id="PF00176">
    <property type="entry name" value="SNF2-rel_dom"/>
    <property type="match status" value="1"/>
</dbReference>
<dbReference type="OrthoDB" id="5857104at2759"/>
<dbReference type="GO" id="GO:0006281">
    <property type="term" value="P:DNA repair"/>
    <property type="evidence" value="ECO:0007669"/>
    <property type="project" value="InterPro"/>
</dbReference>
<dbReference type="Proteomes" id="UP000241394">
    <property type="component" value="Chromosome LG1"/>
</dbReference>
<dbReference type="InterPro" id="IPR038718">
    <property type="entry name" value="SNF2-like_sf"/>
</dbReference>
<comment type="caution">
    <text evidence="4">The sequence shown here is derived from an EMBL/GenBank/DDBJ whole genome shotgun (WGS) entry which is preliminary data.</text>
</comment>
<dbReference type="InParanoid" id="A0A2R6S0Z6"/>
<evidence type="ECO:0000256" key="2">
    <source>
        <dbReference type="ARBA" id="ARBA00022840"/>
    </source>
</evidence>
<keyword evidence="2" id="KW-0067">ATP-binding</keyword>
<evidence type="ECO:0000256" key="1">
    <source>
        <dbReference type="ARBA" id="ARBA00022741"/>
    </source>
</evidence>
<evidence type="ECO:0000259" key="3">
    <source>
        <dbReference type="Pfam" id="PF00176"/>
    </source>
</evidence>
<organism evidence="4 5">
    <name type="scientific">Actinidia chinensis var. chinensis</name>
    <name type="common">Chinese soft-hair kiwi</name>
    <dbReference type="NCBI Taxonomy" id="1590841"/>
    <lineage>
        <taxon>Eukaryota</taxon>
        <taxon>Viridiplantae</taxon>
        <taxon>Streptophyta</taxon>
        <taxon>Embryophyta</taxon>
        <taxon>Tracheophyta</taxon>
        <taxon>Spermatophyta</taxon>
        <taxon>Magnoliopsida</taxon>
        <taxon>eudicotyledons</taxon>
        <taxon>Gunneridae</taxon>
        <taxon>Pentapetalae</taxon>
        <taxon>asterids</taxon>
        <taxon>Ericales</taxon>
        <taxon>Actinidiaceae</taxon>
        <taxon>Actinidia</taxon>
    </lineage>
</organism>
<dbReference type="InterPro" id="IPR031053">
    <property type="entry name" value="ALC1"/>
</dbReference>
<dbReference type="PANTHER" id="PTHR47157:SF1">
    <property type="entry name" value="CHROMODOMAIN-HELICASE-DNA-BINDING PROTEIN 1-LIKE"/>
    <property type="match status" value="1"/>
</dbReference>
<reference evidence="4 5" key="1">
    <citation type="submission" date="2017-07" db="EMBL/GenBank/DDBJ databases">
        <title>An improved, manually edited Actinidia chinensis var. chinensis (kiwifruit) genome highlights the challenges associated with draft genomes and gene prediction in plants.</title>
        <authorList>
            <person name="Pilkington S."/>
            <person name="Crowhurst R."/>
            <person name="Hilario E."/>
            <person name="Nardozza S."/>
            <person name="Fraser L."/>
            <person name="Peng Y."/>
            <person name="Gunaseelan K."/>
            <person name="Simpson R."/>
            <person name="Tahir J."/>
            <person name="Deroles S."/>
            <person name="Templeton K."/>
            <person name="Luo Z."/>
            <person name="Davy M."/>
            <person name="Cheng C."/>
            <person name="Mcneilage M."/>
            <person name="Scaglione D."/>
            <person name="Liu Y."/>
            <person name="Zhang Q."/>
            <person name="Datson P."/>
            <person name="De Silva N."/>
            <person name="Gardiner S."/>
            <person name="Bassett H."/>
            <person name="Chagne D."/>
            <person name="Mccallum J."/>
            <person name="Dzierzon H."/>
            <person name="Deng C."/>
            <person name="Wang Y.-Y."/>
            <person name="Barron N."/>
            <person name="Manako K."/>
            <person name="Bowen J."/>
            <person name="Foster T."/>
            <person name="Erridge Z."/>
            <person name="Tiffin H."/>
            <person name="Waite C."/>
            <person name="Davies K."/>
            <person name="Grierson E."/>
            <person name="Laing W."/>
            <person name="Kirk R."/>
            <person name="Chen X."/>
            <person name="Wood M."/>
            <person name="Montefiori M."/>
            <person name="Brummell D."/>
            <person name="Schwinn K."/>
            <person name="Catanach A."/>
            <person name="Fullerton C."/>
            <person name="Li D."/>
            <person name="Meiyalaghan S."/>
            <person name="Nieuwenhuizen N."/>
            <person name="Read N."/>
            <person name="Prakash R."/>
            <person name="Hunter D."/>
            <person name="Zhang H."/>
            <person name="Mckenzie M."/>
            <person name="Knabel M."/>
            <person name="Harris A."/>
            <person name="Allan A."/>
            <person name="Chen A."/>
            <person name="Janssen B."/>
            <person name="Plunkett B."/>
            <person name="Dwamena C."/>
            <person name="Voogd C."/>
            <person name="Leif D."/>
            <person name="Lafferty D."/>
            <person name="Souleyre E."/>
            <person name="Varkonyi-Gasic E."/>
            <person name="Gambi F."/>
            <person name="Hanley J."/>
            <person name="Yao J.-L."/>
            <person name="Cheung J."/>
            <person name="David K."/>
            <person name="Warren B."/>
            <person name="Marsh K."/>
            <person name="Snowden K."/>
            <person name="Lin-Wang K."/>
            <person name="Brian L."/>
            <person name="Martinez-Sanchez M."/>
            <person name="Wang M."/>
            <person name="Ileperuma N."/>
            <person name="Macnee N."/>
            <person name="Campin R."/>
            <person name="Mcatee P."/>
            <person name="Drummond R."/>
            <person name="Espley R."/>
            <person name="Ireland H."/>
            <person name="Wu R."/>
            <person name="Atkinson R."/>
            <person name="Karunairetnam S."/>
            <person name="Bulley S."/>
            <person name="Chunkath S."/>
            <person name="Hanley Z."/>
            <person name="Storey R."/>
            <person name="Thrimawithana A."/>
            <person name="Thomson S."/>
            <person name="David C."/>
            <person name="Testolin R."/>
        </authorList>
    </citation>
    <scope>NUCLEOTIDE SEQUENCE [LARGE SCALE GENOMIC DNA]</scope>
    <source>
        <strain evidence="5">cv. Red5</strain>
        <tissue evidence="4">Young leaf</tissue>
    </source>
</reference>
<protein>
    <submittedName>
        <fullName evidence="4">Helicase CHR10</fullName>
    </submittedName>
</protein>
<dbReference type="InterPro" id="IPR000330">
    <property type="entry name" value="SNF2_N"/>
</dbReference>
<dbReference type="InterPro" id="IPR027417">
    <property type="entry name" value="P-loop_NTPase"/>
</dbReference>
<dbReference type="PANTHER" id="PTHR47157">
    <property type="entry name" value="CHROMODOMAIN-HELICASE-DNA-BINDING PROTEIN 1-LIKE"/>
    <property type="match status" value="1"/>
</dbReference>
<evidence type="ECO:0000313" key="4">
    <source>
        <dbReference type="EMBL" id="PSS35942.1"/>
    </source>
</evidence>
<dbReference type="STRING" id="1590841.A0A2R6S0Z6"/>
<sequence>MNYDQRLVAAAKHVFAADSHGGDAPVNPVDFKPHQVEGVSWSIRRYKSASTSSSMGLGKTLQAISLLSYLKVHQMSLEPFWVLCPLSATDGWVSEVSKFTPNLTFLRYVGDKDHRNILRREIYEHVEEHAPRYHHFHLAFDVLLTTYDIALMDQDFLYQLHGIMYLLMKLKDLKTLRVYDQFPSNLFITSSAFISSVATCSRL</sequence>
<dbReference type="SUPFAM" id="SSF52540">
    <property type="entry name" value="P-loop containing nucleoside triphosphate hydrolases"/>
    <property type="match status" value="1"/>
</dbReference>
<dbReference type="GO" id="GO:0003678">
    <property type="term" value="F:DNA helicase activity"/>
    <property type="evidence" value="ECO:0007669"/>
    <property type="project" value="InterPro"/>
</dbReference>
<dbReference type="EMBL" id="NKQK01000001">
    <property type="protein sequence ID" value="PSS35942.1"/>
    <property type="molecule type" value="Genomic_DNA"/>
</dbReference>
<keyword evidence="4" id="KW-0378">Hydrolase</keyword>
<name>A0A2R6S0Z6_ACTCC</name>
<dbReference type="Gene3D" id="3.40.50.10810">
    <property type="entry name" value="Tandem AAA-ATPase domain"/>
    <property type="match status" value="1"/>
</dbReference>
<keyword evidence="4" id="KW-0347">Helicase</keyword>
<keyword evidence="5" id="KW-1185">Reference proteome</keyword>
<evidence type="ECO:0000313" key="5">
    <source>
        <dbReference type="Proteomes" id="UP000241394"/>
    </source>
</evidence>
<keyword evidence="1" id="KW-0547">Nucleotide-binding</keyword>
<proteinExistence type="predicted"/>
<dbReference type="GO" id="GO:0005524">
    <property type="term" value="F:ATP binding"/>
    <property type="evidence" value="ECO:0007669"/>
    <property type="project" value="UniProtKB-KW"/>
</dbReference>
<accession>A0A2R6S0Z6</accession>
<reference evidence="5" key="2">
    <citation type="journal article" date="2018" name="BMC Genomics">
        <title>A manually annotated Actinidia chinensis var. chinensis (kiwifruit) genome highlights the challenges associated with draft genomes and gene prediction in plants.</title>
        <authorList>
            <person name="Pilkington S.M."/>
            <person name="Crowhurst R."/>
            <person name="Hilario E."/>
            <person name="Nardozza S."/>
            <person name="Fraser L."/>
            <person name="Peng Y."/>
            <person name="Gunaseelan K."/>
            <person name="Simpson R."/>
            <person name="Tahir J."/>
            <person name="Deroles S.C."/>
            <person name="Templeton K."/>
            <person name="Luo Z."/>
            <person name="Davy M."/>
            <person name="Cheng C."/>
            <person name="McNeilage M."/>
            <person name="Scaglione D."/>
            <person name="Liu Y."/>
            <person name="Zhang Q."/>
            <person name="Datson P."/>
            <person name="De Silva N."/>
            <person name="Gardiner S.E."/>
            <person name="Bassett H."/>
            <person name="Chagne D."/>
            <person name="McCallum J."/>
            <person name="Dzierzon H."/>
            <person name="Deng C."/>
            <person name="Wang Y.Y."/>
            <person name="Barron L."/>
            <person name="Manako K."/>
            <person name="Bowen J."/>
            <person name="Foster T.M."/>
            <person name="Erridge Z.A."/>
            <person name="Tiffin H."/>
            <person name="Waite C.N."/>
            <person name="Davies K.M."/>
            <person name="Grierson E.P."/>
            <person name="Laing W.A."/>
            <person name="Kirk R."/>
            <person name="Chen X."/>
            <person name="Wood M."/>
            <person name="Montefiori M."/>
            <person name="Brummell D.A."/>
            <person name="Schwinn K.E."/>
            <person name="Catanach A."/>
            <person name="Fullerton C."/>
            <person name="Li D."/>
            <person name="Meiyalaghan S."/>
            <person name="Nieuwenhuizen N."/>
            <person name="Read N."/>
            <person name="Prakash R."/>
            <person name="Hunter D."/>
            <person name="Zhang H."/>
            <person name="McKenzie M."/>
            <person name="Knabel M."/>
            <person name="Harris A."/>
            <person name="Allan A.C."/>
            <person name="Gleave A."/>
            <person name="Chen A."/>
            <person name="Janssen B.J."/>
            <person name="Plunkett B."/>
            <person name="Ampomah-Dwamena C."/>
            <person name="Voogd C."/>
            <person name="Leif D."/>
            <person name="Lafferty D."/>
            <person name="Souleyre E.J.F."/>
            <person name="Varkonyi-Gasic E."/>
            <person name="Gambi F."/>
            <person name="Hanley J."/>
            <person name="Yao J.L."/>
            <person name="Cheung J."/>
            <person name="David K.M."/>
            <person name="Warren B."/>
            <person name="Marsh K."/>
            <person name="Snowden K.C."/>
            <person name="Lin-Wang K."/>
            <person name="Brian L."/>
            <person name="Martinez-Sanchez M."/>
            <person name="Wang M."/>
            <person name="Ileperuma N."/>
            <person name="Macnee N."/>
            <person name="Campin R."/>
            <person name="McAtee P."/>
            <person name="Drummond R.S.M."/>
            <person name="Espley R.V."/>
            <person name="Ireland H.S."/>
            <person name="Wu R."/>
            <person name="Atkinson R.G."/>
            <person name="Karunairetnam S."/>
            <person name="Bulley S."/>
            <person name="Chunkath S."/>
            <person name="Hanley Z."/>
            <person name="Storey R."/>
            <person name="Thrimawithana A.H."/>
            <person name="Thomson S."/>
            <person name="David C."/>
            <person name="Testolin R."/>
            <person name="Huang H."/>
            <person name="Hellens R.P."/>
            <person name="Schaffer R.J."/>
        </authorList>
    </citation>
    <scope>NUCLEOTIDE SEQUENCE [LARGE SCALE GENOMIC DNA]</scope>
    <source>
        <strain evidence="5">cv. Red5</strain>
    </source>
</reference>
<dbReference type="GO" id="GO:0006338">
    <property type="term" value="P:chromatin remodeling"/>
    <property type="evidence" value="ECO:0007669"/>
    <property type="project" value="InterPro"/>
</dbReference>